<dbReference type="SUPFAM" id="SSF48317">
    <property type="entry name" value="Acid phosphatase/Vanadium-dependent haloperoxidase"/>
    <property type="match status" value="1"/>
</dbReference>
<dbReference type="SUPFAM" id="SSF51120">
    <property type="entry name" value="beta-Roll"/>
    <property type="match status" value="2"/>
</dbReference>
<dbReference type="OrthoDB" id="7624131at2"/>
<dbReference type="Gene3D" id="1.10.606.10">
    <property type="entry name" value="Vanadium-containing Chloroperoxidase, domain 2"/>
    <property type="match status" value="1"/>
</dbReference>
<reference evidence="3 4" key="1">
    <citation type="submission" date="2019-03" db="EMBL/GenBank/DDBJ databases">
        <title>Rhodobacteraceae bacterium SM1902, a new member of the family Rhodobacteraceae isolated from Yantai.</title>
        <authorList>
            <person name="Sun Y."/>
        </authorList>
    </citation>
    <scope>NUCLEOTIDE SEQUENCE [LARGE SCALE GENOMIC DNA]</scope>
    <source>
        <strain evidence="3 4">SM1902</strain>
    </source>
</reference>
<gene>
    <name evidence="3" type="ORF">E2L05_05135</name>
</gene>
<dbReference type="InterPro" id="IPR016119">
    <property type="entry name" value="Br/Cl_peroxidase_C"/>
</dbReference>
<dbReference type="GO" id="GO:0004601">
    <property type="term" value="F:peroxidase activity"/>
    <property type="evidence" value="ECO:0007669"/>
    <property type="project" value="InterPro"/>
</dbReference>
<evidence type="ECO:0000313" key="3">
    <source>
        <dbReference type="EMBL" id="TDL90484.1"/>
    </source>
</evidence>
<evidence type="ECO:0000259" key="1">
    <source>
        <dbReference type="Pfam" id="PF21167"/>
    </source>
</evidence>
<evidence type="ECO:0000259" key="2">
    <source>
        <dbReference type="Pfam" id="PF22778"/>
    </source>
</evidence>
<dbReference type="Gene3D" id="2.160.20.160">
    <property type="match status" value="1"/>
</dbReference>
<proteinExistence type="predicted"/>
<protein>
    <submittedName>
        <fullName evidence="3">Calcium-binding protein</fullName>
    </submittedName>
</protein>
<dbReference type="InterPro" id="IPR011049">
    <property type="entry name" value="Serralysin-like_metalloprot_C"/>
</dbReference>
<dbReference type="Pfam" id="PF21167">
    <property type="entry name" value="DUF6851"/>
    <property type="match status" value="1"/>
</dbReference>
<dbReference type="InterPro" id="IPR055161">
    <property type="entry name" value="NapH1-like_2nd"/>
</dbReference>
<sequence>MGRGTYLTSVSSWLSHRNVSDRYYVGTNRDDNVILSAQARAAFLLNGDDTLLASAYIPRIVAGNGNDHITLENGGAIVDLGNGNDVLVSDGPVGLLTAGNGNDAVTLADGGEKIDLGKGSDALTADGHVTVLKAGKGNDTVALSDGAGHVDLGHGNDTLVADGYVDTVDAGNGKDEITLTAGGGMIDLGRGNDTLTVGPEAATFADGGRGKDALVFTDDIGQFDIALSGDEIVFIGRFSGEEFTAKNFETFTFNDADLSLEELRAAYDEDALPVISVGGGTQTVTVNDVSPTVSVIWDRTVQQMIIENTGPNGPTIASRAYAMVHTAIYDAWSSYDDTAVRVSFDLEGDNTALEAGAVSSDANKEKAMSYAAFTVLSHLLPGHDALLETVMQDRLGFDLTDDGSIEAAIGIDAAEDLLALRIDDGSNEAGGYTGTFTPTNPDPSQINDITAWTPESVPIDPEGVAPYQEFLTPQWGDVESFALLEDADGETDFSDTLPVPPKAFFTDEYAASVLNFDAATITLSADFELDGVIYLAGETIDVSKALIGSVINQGFIDQAMEIVNISANLTDEEKIIAEFWEDAGQTAFPPGTFMTFAQFVSARDDHSIDQDAAMFLAMGNAVLDAGIATWEAKVEYDYVRPVRAIRDLGELGLIGEMGVDEITGETGYVIQAWGGVDETGAGRGTMTILAENFVTFQRPNADASPPFAEYTSGHSGFSSAGAEVLLRFTGSDEFGGSVTFEPGSTQFELGVPLVETTLSWDTFTEAADEAGMSRLYGNIHFTDGDLYGRDLGRQVGADAYDLAQMFVDGTAVDSDRPFYTDDFLFMV</sequence>
<feature type="domain" description="DUF6851" evidence="1">
    <location>
        <begin position="323"/>
        <end position="433"/>
    </location>
</feature>
<dbReference type="InterPro" id="IPR049283">
    <property type="entry name" value="DUF6851"/>
</dbReference>
<evidence type="ECO:0000313" key="4">
    <source>
        <dbReference type="Proteomes" id="UP000294562"/>
    </source>
</evidence>
<accession>A0A4R6B2U5</accession>
<feature type="domain" description="Vanadium-dependent haloperoxidase NapH1-like second helical-bundle" evidence="2">
    <location>
        <begin position="614"/>
        <end position="810"/>
    </location>
</feature>
<dbReference type="PRINTS" id="PR00313">
    <property type="entry name" value="CABNDNGRPT"/>
</dbReference>
<dbReference type="Pfam" id="PF22778">
    <property type="entry name" value="VCPO_2nd"/>
    <property type="match status" value="1"/>
</dbReference>
<dbReference type="EMBL" id="SMZO01000008">
    <property type="protein sequence ID" value="TDL90484.1"/>
    <property type="molecule type" value="Genomic_DNA"/>
</dbReference>
<organism evidence="3 4">
    <name type="scientific">Meridianimarinicoccus aquatilis</name>
    <dbReference type="NCBI Taxonomy" id="2552766"/>
    <lineage>
        <taxon>Bacteria</taxon>
        <taxon>Pseudomonadati</taxon>
        <taxon>Pseudomonadota</taxon>
        <taxon>Alphaproteobacteria</taxon>
        <taxon>Rhodobacterales</taxon>
        <taxon>Paracoccaceae</taxon>
        <taxon>Meridianimarinicoccus</taxon>
    </lineage>
</organism>
<dbReference type="AlphaFoldDB" id="A0A4R6B2U5"/>
<comment type="caution">
    <text evidence="3">The sequence shown here is derived from an EMBL/GenBank/DDBJ whole genome shotgun (WGS) entry which is preliminary data.</text>
</comment>
<keyword evidence="4" id="KW-1185">Reference proteome</keyword>
<dbReference type="Gene3D" id="1.20.144.10">
    <property type="entry name" value="Phosphatidic acid phosphatase type 2/haloperoxidase"/>
    <property type="match status" value="1"/>
</dbReference>
<dbReference type="RefSeq" id="WP_133341825.1">
    <property type="nucleotide sequence ID" value="NZ_SMZO01000008.1"/>
</dbReference>
<dbReference type="PANTHER" id="PTHR34599">
    <property type="entry name" value="PEROXIDASE-RELATED"/>
    <property type="match status" value="1"/>
</dbReference>
<dbReference type="InterPro" id="IPR052559">
    <property type="entry name" value="V-haloperoxidase"/>
</dbReference>
<name>A0A4R6B2U5_9RHOB</name>
<dbReference type="Proteomes" id="UP000294562">
    <property type="component" value="Unassembled WGS sequence"/>
</dbReference>
<dbReference type="CDD" id="cd03398">
    <property type="entry name" value="PAP2_haloperoxidase"/>
    <property type="match status" value="1"/>
</dbReference>
<dbReference type="PANTHER" id="PTHR34599:SF2">
    <property type="entry name" value="TRAF-TYPE DOMAIN-CONTAINING PROTEIN"/>
    <property type="match status" value="1"/>
</dbReference>
<dbReference type="InterPro" id="IPR036938">
    <property type="entry name" value="PAP2/HPO_sf"/>
</dbReference>